<dbReference type="PANTHER" id="PTHR43808:SF32">
    <property type="entry name" value="ARGE_DAPE-RELATED DEACYLASE"/>
    <property type="match status" value="1"/>
</dbReference>
<dbReference type="GO" id="GO:0046872">
    <property type="term" value="F:metal ion binding"/>
    <property type="evidence" value="ECO:0007669"/>
    <property type="project" value="UniProtKB-KW"/>
</dbReference>
<dbReference type="Pfam" id="PF07687">
    <property type="entry name" value="M20_dimer"/>
    <property type="match status" value="1"/>
</dbReference>
<dbReference type="SUPFAM" id="SSF55031">
    <property type="entry name" value="Bacterial exopeptidase dimerisation domain"/>
    <property type="match status" value="1"/>
</dbReference>
<dbReference type="Gene3D" id="3.30.70.360">
    <property type="match status" value="1"/>
</dbReference>
<keyword evidence="2" id="KW-0378">Hydrolase</keyword>
<protein>
    <submittedName>
        <fullName evidence="4">Succinyl-diaminopimelate desuccinylase</fullName>
    </submittedName>
</protein>
<dbReference type="Pfam" id="PF01546">
    <property type="entry name" value="Peptidase_M20"/>
    <property type="match status" value="1"/>
</dbReference>
<evidence type="ECO:0000256" key="1">
    <source>
        <dbReference type="ARBA" id="ARBA00022723"/>
    </source>
</evidence>
<dbReference type="OrthoDB" id="24854at2157"/>
<dbReference type="STRING" id="660518.SAMN05216218_108193"/>
<dbReference type="InterPro" id="IPR050072">
    <property type="entry name" value="Peptidase_M20A"/>
</dbReference>
<keyword evidence="1" id="KW-0479">Metal-binding</keyword>
<dbReference type="PANTHER" id="PTHR43808">
    <property type="entry name" value="ACETYLORNITHINE DEACETYLASE"/>
    <property type="match status" value="1"/>
</dbReference>
<dbReference type="SUPFAM" id="SSF53187">
    <property type="entry name" value="Zn-dependent exopeptidases"/>
    <property type="match status" value="1"/>
</dbReference>
<dbReference type="Gene3D" id="3.40.630.10">
    <property type="entry name" value="Zn peptidases"/>
    <property type="match status" value="2"/>
</dbReference>
<organism evidence="4 5">
    <name type="scientific">Halorientalis regularis</name>
    <dbReference type="NCBI Taxonomy" id="660518"/>
    <lineage>
        <taxon>Archaea</taxon>
        <taxon>Methanobacteriati</taxon>
        <taxon>Methanobacteriota</taxon>
        <taxon>Stenosarchaea group</taxon>
        <taxon>Halobacteria</taxon>
        <taxon>Halobacteriales</taxon>
        <taxon>Haloarculaceae</taxon>
        <taxon>Halorientalis</taxon>
    </lineage>
</organism>
<dbReference type="GO" id="GO:0016787">
    <property type="term" value="F:hydrolase activity"/>
    <property type="evidence" value="ECO:0007669"/>
    <property type="project" value="UniProtKB-KW"/>
</dbReference>
<evidence type="ECO:0000313" key="5">
    <source>
        <dbReference type="Proteomes" id="UP000199076"/>
    </source>
</evidence>
<dbReference type="EMBL" id="FNBK01000008">
    <property type="protein sequence ID" value="SDF69428.1"/>
    <property type="molecule type" value="Genomic_DNA"/>
</dbReference>
<dbReference type="InterPro" id="IPR011650">
    <property type="entry name" value="Peptidase_M20_dimer"/>
</dbReference>
<gene>
    <name evidence="4" type="ORF">SAMN05216218_108193</name>
</gene>
<sequence length="424" mass="45418">MAGDRPPARLTDAVVDGVEATVERVLDLLSFDTANPPGETARLADAVESQFESLGIETERVVADPAKPNLLATMPGESDRTLLYNGHFDTVPYDAARWSHDPLGERVGDRIYGRGATDMKGALAAMLGVATAYVETGTTPPVTLQFAFVSDEEVAGEPGIPTLLDSDRLDADWCVLGETTCDGDRHSVTVADKGSVWLTLAADGTAAHGSRPVLGENAIDRLYEAVERIRREFGTQRLELDPEIEPLVAESVEYYAPIMGETVARELFEYPTINLGTIEGGDSVNSVPASATARLDIRLTAGIQTRDVLRRIRDCAADCDGIRIDDVSWSVGTHESLESPLVGAVTESATAVTEDRIYRRSATGGGDAKKLRNAGIPTVEFGIGTDTVHAVDEYTTVDALQDNALVYATLPYHLDAEQPGGSRD</sequence>
<dbReference type="InterPro" id="IPR002933">
    <property type="entry name" value="Peptidase_M20"/>
</dbReference>
<proteinExistence type="predicted"/>
<name>A0A1G7N5U4_9EURY</name>
<dbReference type="InterPro" id="IPR036264">
    <property type="entry name" value="Bact_exopeptidase_dim_dom"/>
</dbReference>
<dbReference type="AlphaFoldDB" id="A0A1G7N5U4"/>
<evidence type="ECO:0000256" key="2">
    <source>
        <dbReference type="ARBA" id="ARBA00022801"/>
    </source>
</evidence>
<reference evidence="5" key="1">
    <citation type="submission" date="2016-10" db="EMBL/GenBank/DDBJ databases">
        <authorList>
            <person name="Varghese N."/>
            <person name="Submissions S."/>
        </authorList>
    </citation>
    <scope>NUCLEOTIDE SEQUENCE [LARGE SCALE GENOMIC DNA]</scope>
    <source>
        <strain evidence="5">IBRC-M 10760</strain>
    </source>
</reference>
<accession>A0A1G7N5U4</accession>
<keyword evidence="5" id="KW-1185">Reference proteome</keyword>
<dbReference type="Proteomes" id="UP000199076">
    <property type="component" value="Unassembled WGS sequence"/>
</dbReference>
<evidence type="ECO:0000313" key="4">
    <source>
        <dbReference type="EMBL" id="SDF69428.1"/>
    </source>
</evidence>
<feature type="domain" description="Peptidase M20 dimerisation" evidence="3">
    <location>
        <begin position="191"/>
        <end position="316"/>
    </location>
</feature>
<evidence type="ECO:0000259" key="3">
    <source>
        <dbReference type="Pfam" id="PF07687"/>
    </source>
</evidence>